<evidence type="ECO:0000313" key="2">
    <source>
        <dbReference type="Proteomes" id="UP000053573"/>
    </source>
</evidence>
<dbReference type="Proteomes" id="UP000053573">
    <property type="component" value="Unassembled WGS sequence"/>
</dbReference>
<sequence length="71" mass="7881">MDQLDLFFLPNNGFCFVGSARIPYPRAHQPTDFPSFGQTAIVFAVCNCQGCYGVENRLGRGRVSPNSIILR</sequence>
<comment type="caution">
    <text evidence="1">The sequence shown here is derived from an EMBL/GenBank/DDBJ whole genome shotgun (WGS) entry which is preliminary data.</text>
</comment>
<dbReference type="EMBL" id="LDEV01002925">
    <property type="protein sequence ID" value="KLJ07053.1"/>
    <property type="molecule type" value="Genomic_DNA"/>
</dbReference>
<proteinExistence type="predicted"/>
<gene>
    <name evidence="1" type="ORF">EMPG_17452</name>
</gene>
<evidence type="ECO:0000313" key="1">
    <source>
        <dbReference type="EMBL" id="KLJ07053.1"/>
    </source>
</evidence>
<name>A0A0H1B7I4_9EURO</name>
<accession>A0A0H1B7I4</accession>
<keyword evidence="2" id="KW-1185">Reference proteome</keyword>
<reference evidence="2" key="1">
    <citation type="journal article" date="2015" name="PLoS Genet.">
        <title>The dynamic genome and transcriptome of the human fungal pathogen Blastomyces and close relative Emmonsia.</title>
        <authorList>
            <person name="Munoz J.F."/>
            <person name="Gauthier G.M."/>
            <person name="Desjardins C.A."/>
            <person name="Gallo J.E."/>
            <person name="Holder J."/>
            <person name="Sullivan T.D."/>
            <person name="Marty A.J."/>
            <person name="Carmen J.C."/>
            <person name="Chen Z."/>
            <person name="Ding L."/>
            <person name="Gujja S."/>
            <person name="Magrini V."/>
            <person name="Misas E."/>
            <person name="Mitreva M."/>
            <person name="Priest M."/>
            <person name="Saif S."/>
            <person name="Whiston E.A."/>
            <person name="Young S."/>
            <person name="Zeng Q."/>
            <person name="Goldman W.E."/>
            <person name="Mardis E.R."/>
            <person name="Taylor J.W."/>
            <person name="McEwen J.G."/>
            <person name="Clay O.K."/>
            <person name="Klein B.S."/>
            <person name="Cuomo C.A."/>
        </authorList>
    </citation>
    <scope>NUCLEOTIDE SEQUENCE [LARGE SCALE GENOMIC DNA]</scope>
    <source>
        <strain evidence="2">UAMH 139</strain>
    </source>
</reference>
<dbReference type="AlphaFoldDB" id="A0A0H1B7I4"/>
<protein>
    <submittedName>
        <fullName evidence="1">Uncharacterized protein</fullName>
    </submittedName>
</protein>
<organism evidence="1 2">
    <name type="scientific">Blastomyces silverae</name>
    <dbReference type="NCBI Taxonomy" id="2060906"/>
    <lineage>
        <taxon>Eukaryota</taxon>
        <taxon>Fungi</taxon>
        <taxon>Dikarya</taxon>
        <taxon>Ascomycota</taxon>
        <taxon>Pezizomycotina</taxon>
        <taxon>Eurotiomycetes</taxon>
        <taxon>Eurotiomycetidae</taxon>
        <taxon>Onygenales</taxon>
        <taxon>Ajellomycetaceae</taxon>
        <taxon>Blastomyces</taxon>
    </lineage>
</organism>